<reference evidence="13 14" key="1">
    <citation type="submission" date="2019-03" db="EMBL/GenBank/DDBJ databases">
        <title>Genomic Encyclopedia of Type Strains, Phase III (KMG-III): the genomes of soil and plant-associated and newly described type strains.</title>
        <authorList>
            <person name="Whitman W."/>
        </authorList>
    </citation>
    <scope>NUCLEOTIDE SEQUENCE [LARGE SCALE GENOMIC DNA]</scope>
    <source>
        <strain evidence="13 14">VKM Ac-2527</strain>
    </source>
</reference>
<accession>A0A4R6KBF2</accession>
<evidence type="ECO:0000256" key="5">
    <source>
        <dbReference type="ARBA" id="ARBA00023277"/>
    </source>
</evidence>
<evidence type="ECO:0000256" key="8">
    <source>
        <dbReference type="PIRSR" id="PIRSR001100-1"/>
    </source>
</evidence>
<dbReference type="Gene3D" id="3.20.20.40">
    <property type="entry name" value="1, 4-beta cellobiohydrolase"/>
    <property type="match status" value="1"/>
</dbReference>
<dbReference type="PROSITE" id="PS00656">
    <property type="entry name" value="GLYCOSYL_HYDROL_F6_2"/>
    <property type="match status" value="1"/>
</dbReference>
<evidence type="ECO:0000256" key="4">
    <source>
        <dbReference type="ARBA" id="ARBA00023157"/>
    </source>
</evidence>
<dbReference type="Proteomes" id="UP000295388">
    <property type="component" value="Unassembled WGS sequence"/>
</dbReference>
<dbReference type="EMBL" id="SNWQ01000009">
    <property type="protein sequence ID" value="TDO47322.1"/>
    <property type="molecule type" value="Genomic_DNA"/>
</dbReference>
<dbReference type="EC" id="3.2.1.-" evidence="11"/>
<feature type="domain" description="CBM-cenC" evidence="12">
    <location>
        <begin position="30"/>
        <end position="152"/>
    </location>
</feature>
<feature type="active site" description="Proton donor" evidence="8 10">
    <location>
        <position position="299"/>
    </location>
</feature>
<evidence type="ECO:0000256" key="11">
    <source>
        <dbReference type="RuleBase" id="RU361186"/>
    </source>
</evidence>
<evidence type="ECO:0000256" key="6">
    <source>
        <dbReference type="ARBA" id="ARBA00023295"/>
    </source>
</evidence>
<feature type="binding site" evidence="9">
    <location>
        <position position="223"/>
    </location>
    <ligand>
        <name>substrate</name>
    </ligand>
</feature>
<dbReference type="Pfam" id="PF02018">
    <property type="entry name" value="CBM_4_9"/>
    <property type="match status" value="1"/>
</dbReference>
<dbReference type="GO" id="GO:0004553">
    <property type="term" value="F:hydrolase activity, hydrolyzing O-glycosyl compounds"/>
    <property type="evidence" value="ECO:0007669"/>
    <property type="project" value="InterPro"/>
</dbReference>
<proteinExistence type="inferred from homology"/>
<keyword evidence="7 11" id="KW-0624">Polysaccharide degradation</keyword>
<name>A0A4R6KBF2_9ACTN</name>
<dbReference type="SUPFAM" id="SSF51989">
    <property type="entry name" value="Glycosyl hydrolases family 6, cellulases"/>
    <property type="match status" value="1"/>
</dbReference>
<dbReference type="AlphaFoldDB" id="A0A4R6KBF2"/>
<dbReference type="OrthoDB" id="309899at2"/>
<feature type="binding site" evidence="9">
    <location>
        <position position="410"/>
    </location>
    <ligand>
        <name>substrate</name>
    </ligand>
</feature>
<dbReference type="GO" id="GO:0030245">
    <property type="term" value="P:cellulose catabolic process"/>
    <property type="evidence" value="ECO:0007669"/>
    <property type="project" value="UniProtKB-KW"/>
</dbReference>
<sequence length="467" mass="48256">MRWITRGLVAAGLVLAVGLPLSQGASAATELLQNGTFTTSTASWWSSGNTPISVDAGRLKAVVPGGTANKWDAMLGQKAPAIPLHQGRNYTLSFDASATASRQLRTTVQQNADPYPATLDKLFTVGTTVQHFSFPFTSSMETTIGELTFQLGGLAGGGYTVYFDNISLTDNTGGSAAGNPLEMTSGFYVDPNSNPAVWVRNNPNDSRKAQIESSISTKPMGRWFGNWSGDIGASVGGFVGAADAADKLPVLVAYNIPGRDACGGHSGGGAGSPAAYRSWIAAFASAIGNRPAVVIIEPDSLGDFNCMSQDAINERNGMLSYAINQFKDNAPNTWAYLDGGNAGWVAADVMAQRLVGAGVANARGFSVNVSNYYTTAASVSYGNAINGTLATDKPFVVDTSRNGNGPGNDWCNPPGRKLGAVSQVGGGAEMLLWVKVPGDSDGSCGIGAGIPAGTFSPDLAIRLITGT</sequence>
<keyword evidence="4" id="KW-1015">Disulfide bond</keyword>
<comment type="caution">
    <text evidence="13">The sequence shown here is derived from an EMBL/GenBank/DDBJ whole genome shotgun (WGS) entry which is preliminary data.</text>
</comment>
<evidence type="ECO:0000313" key="14">
    <source>
        <dbReference type="Proteomes" id="UP000295388"/>
    </source>
</evidence>
<feature type="binding site" evidence="9">
    <location>
        <position position="344"/>
    </location>
    <ligand>
        <name>substrate</name>
    </ligand>
</feature>
<keyword evidence="6 11" id="KW-0326">Glycosidase</keyword>
<dbReference type="PIRSF" id="PIRSF001100">
    <property type="entry name" value="Beta_cellobiohydrolase"/>
    <property type="match status" value="1"/>
</dbReference>
<feature type="binding site" evidence="9">
    <location>
        <position position="371"/>
    </location>
    <ligand>
        <name>substrate</name>
    </ligand>
</feature>
<dbReference type="SUPFAM" id="SSF49785">
    <property type="entry name" value="Galactose-binding domain-like"/>
    <property type="match status" value="1"/>
</dbReference>
<comment type="similarity">
    <text evidence="11">Belongs to the glycosyl hydrolase family 6.</text>
</comment>
<dbReference type="RefSeq" id="WP_133801691.1">
    <property type="nucleotide sequence ID" value="NZ_SNWQ01000009.1"/>
</dbReference>
<keyword evidence="3 11" id="KW-0136">Cellulose degradation</keyword>
<dbReference type="InterPro" id="IPR016288">
    <property type="entry name" value="Beta_cellobiohydrolase"/>
</dbReference>
<gene>
    <name evidence="13" type="ORF">EV643_109217</name>
</gene>
<evidence type="ECO:0000256" key="1">
    <source>
        <dbReference type="ARBA" id="ARBA00022729"/>
    </source>
</evidence>
<protein>
    <recommendedName>
        <fullName evidence="11">Glucanase</fullName>
        <ecNumber evidence="11">3.2.1.-</ecNumber>
    </recommendedName>
</protein>
<evidence type="ECO:0000256" key="3">
    <source>
        <dbReference type="ARBA" id="ARBA00023001"/>
    </source>
</evidence>
<dbReference type="InterPro" id="IPR036434">
    <property type="entry name" value="Beta_cellobiohydrolase_sf"/>
</dbReference>
<keyword evidence="2 11" id="KW-0378">Hydrolase</keyword>
<feature type="chain" id="PRO_5021021547" description="Glucanase" evidence="11">
    <location>
        <begin position="28"/>
        <end position="467"/>
    </location>
</feature>
<organism evidence="13 14">
    <name type="scientific">Kribbella caucasensis</name>
    <dbReference type="NCBI Taxonomy" id="2512215"/>
    <lineage>
        <taxon>Bacteria</taxon>
        <taxon>Bacillati</taxon>
        <taxon>Actinomycetota</taxon>
        <taxon>Actinomycetes</taxon>
        <taxon>Propionibacteriales</taxon>
        <taxon>Kribbellaceae</taxon>
        <taxon>Kribbella</taxon>
    </lineage>
</organism>
<dbReference type="InterPro" id="IPR008979">
    <property type="entry name" value="Galactose-bd-like_sf"/>
</dbReference>
<evidence type="ECO:0000256" key="2">
    <source>
        <dbReference type="ARBA" id="ARBA00022801"/>
    </source>
</evidence>
<feature type="binding site" evidence="9">
    <location>
        <position position="435"/>
    </location>
    <ligand>
        <name>substrate</name>
    </ligand>
</feature>
<dbReference type="PRINTS" id="PR00733">
    <property type="entry name" value="GLHYDRLASE6"/>
</dbReference>
<evidence type="ECO:0000259" key="12">
    <source>
        <dbReference type="Pfam" id="PF02018"/>
    </source>
</evidence>
<keyword evidence="14" id="KW-1185">Reference proteome</keyword>
<evidence type="ECO:0000256" key="9">
    <source>
        <dbReference type="PIRSR" id="PIRSR001100-2"/>
    </source>
</evidence>
<evidence type="ECO:0000313" key="13">
    <source>
        <dbReference type="EMBL" id="TDO47322.1"/>
    </source>
</evidence>
<dbReference type="PANTHER" id="PTHR34876:SF4">
    <property type="entry name" value="1,4-BETA-D-GLUCAN CELLOBIOHYDROLASE C-RELATED"/>
    <property type="match status" value="1"/>
</dbReference>
<feature type="active site" description="Proton acceptor" evidence="8">
    <location>
        <position position="441"/>
    </location>
</feature>
<dbReference type="InterPro" id="IPR001524">
    <property type="entry name" value="Glyco_hydro_6_CS"/>
</dbReference>
<dbReference type="Pfam" id="PF01341">
    <property type="entry name" value="Glyco_hydro_6"/>
    <property type="match status" value="1"/>
</dbReference>
<keyword evidence="5 11" id="KW-0119">Carbohydrate metabolism</keyword>
<dbReference type="PANTHER" id="PTHR34876">
    <property type="match status" value="1"/>
</dbReference>
<keyword evidence="1 11" id="KW-0732">Signal</keyword>
<dbReference type="Gene3D" id="2.60.120.260">
    <property type="entry name" value="Galactose-binding domain-like"/>
    <property type="match status" value="1"/>
</dbReference>
<evidence type="ECO:0000256" key="10">
    <source>
        <dbReference type="PROSITE-ProRule" id="PRU10057"/>
    </source>
</evidence>
<dbReference type="InterPro" id="IPR003305">
    <property type="entry name" value="CenC_carb-bd"/>
</dbReference>
<evidence type="ECO:0000256" key="7">
    <source>
        <dbReference type="ARBA" id="ARBA00023326"/>
    </source>
</evidence>
<feature type="signal peptide" evidence="11">
    <location>
        <begin position="1"/>
        <end position="27"/>
    </location>
</feature>